<dbReference type="GO" id="GO:0016791">
    <property type="term" value="F:phosphatase activity"/>
    <property type="evidence" value="ECO:0007669"/>
    <property type="project" value="TreeGrafter"/>
</dbReference>
<proteinExistence type="predicted"/>
<dbReference type="SFLD" id="SFLDS00003">
    <property type="entry name" value="Haloacid_Dehalogenase"/>
    <property type="match status" value="1"/>
</dbReference>
<dbReference type="Gene3D" id="3.40.50.1000">
    <property type="entry name" value="HAD superfamily/HAD-like"/>
    <property type="match status" value="1"/>
</dbReference>
<dbReference type="AlphaFoldDB" id="A0A1F5YV59"/>
<protein>
    <recommendedName>
        <fullName evidence="3">Haloacid dehalogenase</fullName>
    </recommendedName>
</protein>
<organism evidence="1 2">
    <name type="scientific">Candidatus Gottesmanbacteria bacterium RBG_16_37_8</name>
    <dbReference type="NCBI Taxonomy" id="1798371"/>
    <lineage>
        <taxon>Bacteria</taxon>
        <taxon>Candidatus Gottesmaniibacteriota</taxon>
    </lineage>
</organism>
<comment type="caution">
    <text evidence="1">The sequence shown here is derived from an EMBL/GenBank/DDBJ whole genome shotgun (WGS) entry which is preliminary data.</text>
</comment>
<dbReference type="PANTHER" id="PTHR10000:SF8">
    <property type="entry name" value="HAD SUPERFAMILY HYDROLASE-LIKE, TYPE 3"/>
    <property type="match status" value="1"/>
</dbReference>
<dbReference type="GO" id="GO:0000287">
    <property type="term" value="F:magnesium ion binding"/>
    <property type="evidence" value="ECO:0007669"/>
    <property type="project" value="TreeGrafter"/>
</dbReference>
<dbReference type="STRING" id="1798371.A2W14_00720"/>
<dbReference type="InterPro" id="IPR006379">
    <property type="entry name" value="HAD-SF_hydro_IIB"/>
</dbReference>
<dbReference type="SUPFAM" id="SSF56784">
    <property type="entry name" value="HAD-like"/>
    <property type="match status" value="1"/>
</dbReference>
<dbReference type="Proteomes" id="UP000176665">
    <property type="component" value="Unassembled WGS sequence"/>
</dbReference>
<dbReference type="SFLD" id="SFLDG01140">
    <property type="entry name" value="C2.B:_Phosphomannomutase_and_P"/>
    <property type="match status" value="1"/>
</dbReference>
<dbReference type="NCBIfam" id="TIGR01484">
    <property type="entry name" value="HAD-SF-IIB"/>
    <property type="match status" value="1"/>
</dbReference>
<dbReference type="Gene3D" id="3.30.1240.10">
    <property type="match status" value="1"/>
</dbReference>
<evidence type="ECO:0000313" key="2">
    <source>
        <dbReference type="Proteomes" id="UP000176665"/>
    </source>
</evidence>
<dbReference type="GO" id="GO:0005829">
    <property type="term" value="C:cytosol"/>
    <property type="evidence" value="ECO:0007669"/>
    <property type="project" value="TreeGrafter"/>
</dbReference>
<reference evidence="1 2" key="1">
    <citation type="journal article" date="2016" name="Nat. Commun.">
        <title>Thousands of microbial genomes shed light on interconnected biogeochemical processes in an aquifer system.</title>
        <authorList>
            <person name="Anantharaman K."/>
            <person name="Brown C.T."/>
            <person name="Hug L.A."/>
            <person name="Sharon I."/>
            <person name="Castelle C.J."/>
            <person name="Probst A.J."/>
            <person name="Thomas B.C."/>
            <person name="Singh A."/>
            <person name="Wilkins M.J."/>
            <person name="Karaoz U."/>
            <person name="Brodie E.L."/>
            <person name="Williams K.H."/>
            <person name="Hubbard S.S."/>
            <person name="Banfield J.F."/>
        </authorList>
    </citation>
    <scope>NUCLEOTIDE SEQUENCE [LARGE SCALE GENOMIC DNA]</scope>
</reference>
<dbReference type="PANTHER" id="PTHR10000">
    <property type="entry name" value="PHOSPHOSERINE PHOSPHATASE"/>
    <property type="match status" value="1"/>
</dbReference>
<dbReference type="Pfam" id="PF08282">
    <property type="entry name" value="Hydrolase_3"/>
    <property type="match status" value="1"/>
</dbReference>
<evidence type="ECO:0008006" key="3">
    <source>
        <dbReference type="Google" id="ProtNLM"/>
    </source>
</evidence>
<dbReference type="EMBL" id="MFJA01000009">
    <property type="protein sequence ID" value="OGG04005.1"/>
    <property type="molecule type" value="Genomic_DNA"/>
</dbReference>
<gene>
    <name evidence="1" type="ORF">A2W14_00720</name>
</gene>
<name>A0A1F5YV59_9BACT</name>
<dbReference type="InterPro" id="IPR036412">
    <property type="entry name" value="HAD-like_sf"/>
</dbReference>
<accession>A0A1F5YV59</accession>
<sequence>MKYRLIIADVDGTLVKPNADKSTVFSDRLTKAVEKCQKLGVLFSIATARSLEWVDGIVKSLKLNSLIILDNGARIYDCMTERYIFNTYIPAPKAEEVMKVLKQFPYEKYYVDKDKRRLYDPDKPPKFKDLVKIVILHISPYEAQEVFETISSIKDIRVTKSVSGTIPVKESIHITNYDAAKDKALKRIVDLSGISMDQVLAIGDSYNDFSLLTSSGYKVAMGNAVAEIKAIADYIAPSYQEDGVAHVLEKFILKENV</sequence>
<dbReference type="InterPro" id="IPR023214">
    <property type="entry name" value="HAD_sf"/>
</dbReference>
<evidence type="ECO:0000313" key="1">
    <source>
        <dbReference type="EMBL" id="OGG04005.1"/>
    </source>
</evidence>